<sequence>MAWNDFLKRNREPLDGSDTEGVSPISADLSANESIRKKQRMLLAGVAGVGLVASSFWIFGGDEKATGTNDDGTAKVEVSTKDMVNKNLNQQEWMALSENQMQSVENQLKSVNGQQQRLDQLSQQVELLKGENQAMRADGSRVLSAYQQENEALRRQVASARTTPAPAPATGPGAMYGPNGTQAYQRPDGPNASANGRPMPMGGAAEVKLVSFQTADAGNATRVAKGTTTFSDSINYLPPNSFASAKVIVGVDASAGVNSQTDPLPVVLRVTGPARSVYQNGRLLTTKIEGCLVNGAARGELSSEKVYVKLQKMTCPQPGGRYAVSEVKGFIAFGGKTGVRGRVVSREGSLAMQAFLAGLVSGGGNALNTAFNQPLASISTDGEGGVNRTPNFGSVGLRALGGGAAESGKDVSKYLIERAEQYQPVIEMPTGIDVEIVFLEGVYVRN</sequence>
<gene>
    <name evidence="3" type="ORF">BHE75_04410</name>
</gene>
<dbReference type="InterPro" id="IPR005498">
    <property type="entry name" value="T4SS_VirB10/TraB/TrbI"/>
</dbReference>
<comment type="caution">
    <text evidence="3">The sequence shown here is derived from an EMBL/GenBank/DDBJ whole genome shotgun (WGS) entry which is preliminary data.</text>
</comment>
<organism evidence="3 4">
    <name type="scientific">Edaphosphingomonas haloaromaticamans</name>
    <dbReference type="NCBI Taxonomy" id="653954"/>
    <lineage>
        <taxon>Bacteria</taxon>
        <taxon>Pseudomonadati</taxon>
        <taxon>Pseudomonadota</taxon>
        <taxon>Alphaproteobacteria</taxon>
        <taxon>Sphingomonadales</taxon>
        <taxon>Rhizorhabdaceae</taxon>
        <taxon>Edaphosphingomonas</taxon>
    </lineage>
</organism>
<dbReference type="Proteomes" id="UP000179467">
    <property type="component" value="Unassembled WGS sequence"/>
</dbReference>
<evidence type="ECO:0000313" key="4">
    <source>
        <dbReference type="Proteomes" id="UP000179467"/>
    </source>
</evidence>
<keyword evidence="2" id="KW-0472">Membrane</keyword>
<dbReference type="AlphaFoldDB" id="A0A1S1H888"/>
<dbReference type="CDD" id="cd16430">
    <property type="entry name" value="TraB"/>
    <property type="match status" value="1"/>
</dbReference>
<protein>
    <submittedName>
        <fullName evidence="3">Bacterial conjugation TrbI-like protein</fullName>
    </submittedName>
</protein>
<keyword evidence="2" id="KW-0812">Transmembrane</keyword>
<name>A0A1S1H888_9SPHN</name>
<feature type="coiled-coil region" evidence="1">
    <location>
        <begin position="94"/>
        <end position="163"/>
    </location>
</feature>
<keyword evidence="2" id="KW-1133">Transmembrane helix</keyword>
<dbReference type="EMBL" id="MIPT01000002">
    <property type="protein sequence ID" value="OHT17906.1"/>
    <property type="molecule type" value="Genomic_DNA"/>
</dbReference>
<evidence type="ECO:0000313" key="3">
    <source>
        <dbReference type="EMBL" id="OHT17906.1"/>
    </source>
</evidence>
<feature type="transmembrane region" description="Helical" evidence="2">
    <location>
        <begin position="41"/>
        <end position="59"/>
    </location>
</feature>
<dbReference type="OrthoDB" id="15544at2"/>
<keyword evidence="1" id="KW-0175">Coiled coil</keyword>
<evidence type="ECO:0000256" key="2">
    <source>
        <dbReference type="SAM" id="Phobius"/>
    </source>
</evidence>
<keyword evidence="4" id="KW-1185">Reference proteome</keyword>
<accession>A0A1S1H888</accession>
<proteinExistence type="predicted"/>
<reference evidence="3 4" key="1">
    <citation type="submission" date="2016-09" db="EMBL/GenBank/DDBJ databases">
        <title>Metabolic pathway, cell adaptation mechanisms and a novel monoxygenase revealed through proteogenomic-transcription analysis of a Sphingomonas haloaromaticamans strain degrading the fungicide ortho-phenylphenol.</title>
        <authorList>
            <person name="Perruchon C."/>
            <person name="Papadopoulou E.S."/>
            <person name="Rousidou C."/>
            <person name="Vasileiadis S."/>
            <person name="Tanou G."/>
            <person name="Amoutzias G."/>
            <person name="Molassiotis A."/>
            <person name="Karpouzas D.G."/>
        </authorList>
    </citation>
    <scope>NUCLEOTIDE SEQUENCE [LARGE SCALE GENOMIC DNA]</scope>
    <source>
        <strain evidence="3 4">P3</strain>
    </source>
</reference>
<evidence type="ECO:0000256" key="1">
    <source>
        <dbReference type="SAM" id="Coils"/>
    </source>
</evidence>
<dbReference type="RefSeq" id="WP_066701139.1">
    <property type="nucleotide sequence ID" value="NZ_MIPT01000002.1"/>
</dbReference>
<dbReference type="Pfam" id="PF03743">
    <property type="entry name" value="TrbI"/>
    <property type="match status" value="1"/>
</dbReference>